<evidence type="ECO:0000313" key="1">
    <source>
        <dbReference type="EMBL" id="CAD5107402.1"/>
    </source>
</evidence>
<keyword evidence="2" id="KW-1185">Reference proteome</keyword>
<proteinExistence type="predicted"/>
<organism evidence="1 2">
    <name type="scientific">Zestomonas carbonaria</name>
    <dbReference type="NCBI Taxonomy" id="2762745"/>
    <lineage>
        <taxon>Bacteria</taxon>
        <taxon>Pseudomonadati</taxon>
        <taxon>Pseudomonadota</taxon>
        <taxon>Gammaproteobacteria</taxon>
        <taxon>Pseudomonadales</taxon>
        <taxon>Pseudomonadaceae</taxon>
        <taxon>Zestomonas</taxon>
    </lineage>
</organism>
<gene>
    <name evidence="1" type="ORF">PSEWESI4_01674</name>
</gene>
<name>A0A7U7ELY5_9GAMM</name>
<protein>
    <submittedName>
        <fullName evidence="1">Uncharacterized protein</fullName>
    </submittedName>
</protein>
<dbReference type="AlphaFoldDB" id="A0A7U7ELY5"/>
<reference evidence="1 2" key="1">
    <citation type="submission" date="2020-08" db="EMBL/GenBank/DDBJ databases">
        <authorList>
            <person name="Criscuolo A."/>
        </authorList>
    </citation>
    <scope>NUCLEOTIDE SEQUENCE [LARGE SCALE GENOMIC DNA]</scope>
    <source>
        <strain evidence="1">CIP111764</strain>
    </source>
</reference>
<sequence>MLCQERSGNYSIQVVSIYYGRKWWRLLWLKSSPTR</sequence>
<comment type="caution">
    <text evidence="1">The sequence shown here is derived from an EMBL/GenBank/DDBJ whole genome shotgun (WGS) entry which is preliminary data.</text>
</comment>
<evidence type="ECO:0000313" key="2">
    <source>
        <dbReference type="Proteomes" id="UP000583387"/>
    </source>
</evidence>
<dbReference type="Proteomes" id="UP000583387">
    <property type="component" value="Unassembled WGS sequence"/>
</dbReference>
<dbReference type="EMBL" id="CAJFCI010000034">
    <property type="protein sequence ID" value="CAD5107402.1"/>
    <property type="molecule type" value="Genomic_DNA"/>
</dbReference>
<accession>A0A7U7ELY5</accession>